<evidence type="ECO:0000313" key="2">
    <source>
        <dbReference type="EMBL" id="SHJ47558.1"/>
    </source>
</evidence>
<keyword evidence="2" id="KW-0808">Transferase</keyword>
<dbReference type="PANTHER" id="PTHR34047:SF8">
    <property type="entry name" value="PROTEIN YKFC"/>
    <property type="match status" value="1"/>
</dbReference>
<dbReference type="GO" id="GO:0003964">
    <property type="term" value="F:RNA-directed DNA polymerase activity"/>
    <property type="evidence" value="ECO:0007669"/>
    <property type="project" value="UniProtKB-KW"/>
</dbReference>
<proteinExistence type="predicted"/>
<organism evidence="2 3">
    <name type="scientific">Geosporobacter subterraneus DSM 17957</name>
    <dbReference type="NCBI Taxonomy" id="1121919"/>
    <lineage>
        <taxon>Bacteria</taxon>
        <taxon>Bacillati</taxon>
        <taxon>Bacillota</taxon>
        <taxon>Clostridia</taxon>
        <taxon>Peptostreptococcales</taxon>
        <taxon>Thermotaleaceae</taxon>
        <taxon>Geosporobacter</taxon>
    </lineage>
</organism>
<feature type="domain" description="Reverse transcriptase" evidence="1">
    <location>
        <begin position="1"/>
        <end position="154"/>
    </location>
</feature>
<evidence type="ECO:0000259" key="1">
    <source>
        <dbReference type="PROSITE" id="PS50878"/>
    </source>
</evidence>
<evidence type="ECO:0000313" key="3">
    <source>
        <dbReference type="Proteomes" id="UP000184536"/>
    </source>
</evidence>
<dbReference type="InterPro" id="IPR000477">
    <property type="entry name" value="RT_dom"/>
</dbReference>
<dbReference type="SUPFAM" id="SSF56672">
    <property type="entry name" value="DNA/RNA polymerases"/>
    <property type="match status" value="1"/>
</dbReference>
<dbReference type="InterPro" id="IPR043502">
    <property type="entry name" value="DNA/RNA_pol_sf"/>
</dbReference>
<accession>A0A1M6JLJ7</accession>
<dbReference type="PANTHER" id="PTHR34047">
    <property type="entry name" value="NUCLEAR INTRON MATURASE 1, MITOCHONDRIAL-RELATED"/>
    <property type="match status" value="1"/>
</dbReference>
<keyword evidence="2" id="KW-0548">Nucleotidyltransferase</keyword>
<dbReference type="PROSITE" id="PS50878">
    <property type="entry name" value="RT_POL"/>
    <property type="match status" value="1"/>
</dbReference>
<dbReference type="Gene3D" id="3.30.70.270">
    <property type="match status" value="1"/>
</dbReference>
<dbReference type="AlphaFoldDB" id="A0A1M6JLJ7"/>
<dbReference type="EMBL" id="FQZV01000026">
    <property type="protein sequence ID" value="SHJ47558.1"/>
    <property type="molecule type" value="Genomic_DNA"/>
</dbReference>
<dbReference type="CDD" id="cd01651">
    <property type="entry name" value="RT_G2_intron"/>
    <property type="match status" value="1"/>
</dbReference>
<keyword evidence="3" id="KW-1185">Reference proteome</keyword>
<protein>
    <submittedName>
        <fullName evidence="2">Group II intron reverse transcriptase/maturase</fullName>
    </submittedName>
</protein>
<name>A0A1M6JLJ7_9FIRM</name>
<gene>
    <name evidence="2" type="ORF">SAMN02745975_02183</name>
</gene>
<dbReference type="STRING" id="1121919.SAMN02745975_02183"/>
<dbReference type="InterPro" id="IPR043128">
    <property type="entry name" value="Rev_trsase/Diguanyl_cyclase"/>
</dbReference>
<sequence>MGRSTHDAIKQAKTYIEQGYEWVVDIDIEKFFDRVNHDMLMARVARIIQDKRVLKLIRAYLNTGIMLNGVLVKNEEGTPQGGSISPLLSNIMLDDLDKELERRGLKFVRYADDCNIYVRSPRAAERVMEGISTFIETKLKLKVNTEKSQTGQPF</sequence>
<reference evidence="3" key="1">
    <citation type="submission" date="2016-11" db="EMBL/GenBank/DDBJ databases">
        <authorList>
            <person name="Varghese N."/>
            <person name="Submissions S."/>
        </authorList>
    </citation>
    <scope>NUCLEOTIDE SEQUENCE [LARGE SCALE GENOMIC DNA]</scope>
    <source>
        <strain evidence="3">DSM 17957</strain>
    </source>
</reference>
<keyword evidence="2" id="KW-0695">RNA-directed DNA polymerase</keyword>
<dbReference type="InterPro" id="IPR051083">
    <property type="entry name" value="GrpII_Intron_Splice-Mob/Def"/>
</dbReference>
<dbReference type="Proteomes" id="UP000184536">
    <property type="component" value="Unassembled WGS sequence"/>
</dbReference>
<dbReference type="Pfam" id="PF00078">
    <property type="entry name" value="RVT_1"/>
    <property type="match status" value="1"/>
</dbReference>